<gene>
    <name evidence="1" type="ORF">PLEI_0243</name>
</gene>
<evidence type="ECO:0000313" key="2">
    <source>
        <dbReference type="Proteomes" id="UP000030675"/>
    </source>
</evidence>
<dbReference type="Proteomes" id="UP000030675">
    <property type="component" value="Unassembled WGS sequence"/>
</dbReference>
<dbReference type="EMBL" id="DF196808">
    <property type="protein sequence ID" value="GAD28601.1"/>
    <property type="molecule type" value="Genomic_DNA"/>
</dbReference>
<name>V5F5D1_PHOLE</name>
<dbReference type="HOGENOM" id="CLU_1729668_0_0_6"/>
<organism evidence="1 2">
    <name type="scientific">Photobacterium leiognathi lrivu.4.1</name>
    <dbReference type="NCBI Taxonomy" id="1248232"/>
    <lineage>
        <taxon>Bacteria</taxon>
        <taxon>Pseudomonadati</taxon>
        <taxon>Pseudomonadota</taxon>
        <taxon>Gammaproteobacteria</taxon>
        <taxon>Vibrionales</taxon>
        <taxon>Vibrionaceae</taxon>
        <taxon>Photobacterium</taxon>
    </lineage>
</organism>
<dbReference type="RefSeq" id="WP_023931166.1">
    <property type="nucleotide sequence ID" value="NZ_DF196808.1"/>
</dbReference>
<accession>V5F5D1</accession>
<dbReference type="AlphaFoldDB" id="V5F5D1"/>
<protein>
    <submittedName>
        <fullName evidence="1">Uncharacterized protein</fullName>
    </submittedName>
</protein>
<sequence length="151" mass="17290">MWNDEVFVYMGIFFGNVWYAAIHKSDLGLSGVYMTSLMPDGTGRTVNGMETLSDGYCFDETTRTNFDLIKCFDETEVKQVVRREVITRSEERHLFLASSLAVCDTQILLSKLKHDEKAVSAYKVSRQGYESEIKQIKATRRKAIQEITINL</sequence>
<evidence type="ECO:0000313" key="1">
    <source>
        <dbReference type="EMBL" id="GAD28601.1"/>
    </source>
</evidence>
<reference evidence="2" key="1">
    <citation type="submission" date="2012-12" db="EMBL/GenBank/DDBJ databases">
        <title>Genome Sequence of Photobacterium leiognathi lrivu.4.1.</title>
        <authorList>
            <person name="Urbanczyk H."/>
            <person name="Ogura Y."/>
            <person name="Hayashi T."/>
            <person name="Dunlap P.V."/>
        </authorList>
    </citation>
    <scope>NUCLEOTIDE SEQUENCE [LARGE SCALE GENOMIC DNA]</scope>
    <source>
        <strain evidence="2">lrivu.4.1</strain>
    </source>
</reference>
<proteinExistence type="predicted"/>